<dbReference type="GO" id="GO:0016020">
    <property type="term" value="C:membrane"/>
    <property type="evidence" value="ECO:0007669"/>
    <property type="project" value="UniProtKB-SubCell"/>
</dbReference>
<evidence type="ECO:0000313" key="7">
    <source>
        <dbReference type="EMBL" id="GMG30340.1"/>
    </source>
</evidence>
<dbReference type="SUPFAM" id="SSF103473">
    <property type="entry name" value="MFS general substrate transporter"/>
    <property type="match status" value="1"/>
</dbReference>
<comment type="caution">
    <text evidence="7">The sequence shown here is derived from an EMBL/GenBank/DDBJ whole genome shotgun (WGS) entry which is preliminary data.</text>
</comment>
<comment type="subcellular location">
    <subcellularLocation>
        <location evidence="1">Membrane</location>
        <topology evidence="1">Multi-pass membrane protein</topology>
    </subcellularLocation>
</comment>
<feature type="transmembrane region" description="Helical" evidence="5">
    <location>
        <begin position="73"/>
        <end position="92"/>
    </location>
</feature>
<name>A0AAN4YJT9_ASPOZ</name>
<dbReference type="EMBL" id="BSYA01000069">
    <property type="protein sequence ID" value="GMG30340.1"/>
    <property type="molecule type" value="Genomic_DNA"/>
</dbReference>
<feature type="chain" id="PRO_5042977412" evidence="6">
    <location>
        <begin position="23"/>
        <end position="210"/>
    </location>
</feature>
<feature type="transmembrane region" description="Helical" evidence="5">
    <location>
        <begin position="142"/>
        <end position="161"/>
    </location>
</feature>
<keyword evidence="2 5" id="KW-0812">Transmembrane</keyword>
<protein>
    <submittedName>
        <fullName evidence="7">Unnamed protein product</fullName>
    </submittedName>
</protein>
<keyword evidence="4 5" id="KW-0472">Membrane</keyword>
<evidence type="ECO:0000256" key="5">
    <source>
        <dbReference type="SAM" id="Phobius"/>
    </source>
</evidence>
<feature type="transmembrane region" description="Helical" evidence="5">
    <location>
        <begin position="173"/>
        <end position="203"/>
    </location>
</feature>
<dbReference type="Gene3D" id="1.20.1250.20">
    <property type="entry name" value="MFS general substrate transporter like domains"/>
    <property type="match status" value="1"/>
</dbReference>
<sequence length="210" mass="23316">MYWNPPFALFTAAFFLTGMGGAYQDAQANTFTTTVDNAHRWLGILHAVYGVGTIISPIVANVIASRTPVWHDFYFVMLGLGLLNLCLLRWTFREGLFKPNKRNASGTAASELKATLSNKAVWILSWMVQFIVSVRNGDPKEVGYIASGFWTGFTLGRVALADITHYFGERRMVFVYLTLAVTMQLLFWLVPNIVVIAIAVFLLGRLSGPG</sequence>
<evidence type="ECO:0000313" key="8">
    <source>
        <dbReference type="Proteomes" id="UP001165205"/>
    </source>
</evidence>
<evidence type="ECO:0000256" key="3">
    <source>
        <dbReference type="ARBA" id="ARBA00022989"/>
    </source>
</evidence>
<evidence type="ECO:0000256" key="4">
    <source>
        <dbReference type="ARBA" id="ARBA00023136"/>
    </source>
</evidence>
<gene>
    <name evidence="7" type="ORF">Aory04_000643000</name>
</gene>
<evidence type="ECO:0000256" key="6">
    <source>
        <dbReference type="SAM" id="SignalP"/>
    </source>
</evidence>
<reference evidence="7" key="1">
    <citation type="submission" date="2023-04" db="EMBL/GenBank/DDBJ databases">
        <title>Aspergillus oryzae NBRC 4228.</title>
        <authorList>
            <person name="Ichikawa N."/>
            <person name="Sato H."/>
            <person name="Tonouchi N."/>
        </authorList>
    </citation>
    <scope>NUCLEOTIDE SEQUENCE</scope>
    <source>
        <strain evidence="7">NBRC 4228</strain>
    </source>
</reference>
<keyword evidence="3 5" id="KW-1133">Transmembrane helix</keyword>
<accession>A0AAN4YJT9</accession>
<dbReference type="PANTHER" id="PTHR23514">
    <property type="entry name" value="BYPASS OF STOP CODON PROTEIN 6"/>
    <property type="match status" value="1"/>
</dbReference>
<dbReference type="AlphaFoldDB" id="A0AAN4YJT9"/>
<evidence type="ECO:0000256" key="1">
    <source>
        <dbReference type="ARBA" id="ARBA00004141"/>
    </source>
</evidence>
<proteinExistence type="predicted"/>
<evidence type="ECO:0000256" key="2">
    <source>
        <dbReference type="ARBA" id="ARBA00022692"/>
    </source>
</evidence>
<keyword evidence="6" id="KW-0732">Signal</keyword>
<organism evidence="7 8">
    <name type="scientific">Aspergillus oryzae</name>
    <name type="common">Yellow koji mold</name>
    <dbReference type="NCBI Taxonomy" id="5062"/>
    <lineage>
        <taxon>Eukaryota</taxon>
        <taxon>Fungi</taxon>
        <taxon>Dikarya</taxon>
        <taxon>Ascomycota</taxon>
        <taxon>Pezizomycotina</taxon>
        <taxon>Eurotiomycetes</taxon>
        <taxon>Eurotiomycetidae</taxon>
        <taxon>Eurotiales</taxon>
        <taxon>Aspergillaceae</taxon>
        <taxon>Aspergillus</taxon>
        <taxon>Aspergillus subgen. Circumdati</taxon>
    </lineage>
</organism>
<dbReference type="InterPro" id="IPR051788">
    <property type="entry name" value="MFS_Transporter"/>
</dbReference>
<feature type="transmembrane region" description="Helical" evidence="5">
    <location>
        <begin position="40"/>
        <end position="64"/>
    </location>
</feature>
<dbReference type="Proteomes" id="UP001165205">
    <property type="component" value="Unassembled WGS sequence"/>
</dbReference>
<feature type="signal peptide" evidence="6">
    <location>
        <begin position="1"/>
        <end position="22"/>
    </location>
</feature>
<dbReference type="PANTHER" id="PTHR23514:SF15">
    <property type="entry name" value="TRANSPORTER, PUTATIVE (AFU_ORTHOLOGUE AFUA_8G05090)-RELATED"/>
    <property type="match status" value="1"/>
</dbReference>
<dbReference type="InterPro" id="IPR036259">
    <property type="entry name" value="MFS_trans_sf"/>
</dbReference>